<feature type="domain" description="Glutamine amidotransferase" evidence="1">
    <location>
        <begin position="24"/>
        <end position="159"/>
    </location>
</feature>
<accession>A0A951QBH3</accession>
<gene>
    <name evidence="2" type="ORF">KME15_08625</name>
</gene>
<dbReference type="PROSITE" id="PS51273">
    <property type="entry name" value="GATASE_TYPE_1"/>
    <property type="match status" value="1"/>
</dbReference>
<organism evidence="2 3">
    <name type="scientific">Drouetiella hepatica Uher 2000/2452</name>
    <dbReference type="NCBI Taxonomy" id="904376"/>
    <lineage>
        <taxon>Bacteria</taxon>
        <taxon>Bacillati</taxon>
        <taxon>Cyanobacteriota</taxon>
        <taxon>Cyanophyceae</taxon>
        <taxon>Oculatellales</taxon>
        <taxon>Oculatellaceae</taxon>
        <taxon>Drouetiella</taxon>
    </lineage>
</organism>
<keyword evidence="2" id="KW-0315">Glutamine amidotransferase</keyword>
<dbReference type="Pfam" id="PF00117">
    <property type="entry name" value="GATase"/>
    <property type="match status" value="1"/>
</dbReference>
<dbReference type="PANTHER" id="PTHR42695:SF5">
    <property type="entry name" value="GLUTAMINE AMIDOTRANSFERASE YLR126C-RELATED"/>
    <property type="match status" value="1"/>
</dbReference>
<reference evidence="2" key="2">
    <citation type="journal article" date="2022" name="Microbiol. Resour. Announc.">
        <title>Metagenome Sequencing to Explore Phylogenomics of Terrestrial Cyanobacteria.</title>
        <authorList>
            <person name="Ward R.D."/>
            <person name="Stajich J.E."/>
            <person name="Johansen J.R."/>
            <person name="Huntemann M."/>
            <person name="Clum A."/>
            <person name="Foster B."/>
            <person name="Foster B."/>
            <person name="Roux S."/>
            <person name="Palaniappan K."/>
            <person name="Varghese N."/>
            <person name="Mukherjee S."/>
            <person name="Reddy T.B.K."/>
            <person name="Daum C."/>
            <person name="Copeland A."/>
            <person name="Chen I.A."/>
            <person name="Ivanova N.N."/>
            <person name="Kyrpides N.C."/>
            <person name="Shapiro N."/>
            <person name="Eloe-Fadrosh E.A."/>
            <person name="Pietrasiak N."/>
        </authorList>
    </citation>
    <scope>NUCLEOTIDE SEQUENCE</scope>
    <source>
        <strain evidence="2">UHER 2000/2452</strain>
    </source>
</reference>
<dbReference type="PANTHER" id="PTHR42695">
    <property type="entry name" value="GLUTAMINE AMIDOTRANSFERASE YLR126C-RELATED"/>
    <property type="match status" value="1"/>
</dbReference>
<comment type="caution">
    <text evidence="2">The sequence shown here is derived from an EMBL/GenBank/DDBJ whole genome shotgun (WGS) entry which is preliminary data.</text>
</comment>
<proteinExistence type="predicted"/>
<dbReference type="PRINTS" id="PR00096">
    <property type="entry name" value="GATASE"/>
</dbReference>
<dbReference type="GO" id="GO:0005829">
    <property type="term" value="C:cytosol"/>
    <property type="evidence" value="ECO:0007669"/>
    <property type="project" value="TreeGrafter"/>
</dbReference>
<dbReference type="SUPFAM" id="SSF52317">
    <property type="entry name" value="Class I glutamine amidotransferase-like"/>
    <property type="match status" value="1"/>
</dbReference>
<name>A0A951QBH3_9CYAN</name>
<protein>
    <submittedName>
        <fullName evidence="2">Glutamine amidotransferase</fullName>
    </submittedName>
</protein>
<dbReference type="AlphaFoldDB" id="A0A951QBH3"/>
<dbReference type="EMBL" id="JAHHHD010000007">
    <property type="protein sequence ID" value="MBW4658725.1"/>
    <property type="molecule type" value="Genomic_DNA"/>
</dbReference>
<dbReference type="InterPro" id="IPR017926">
    <property type="entry name" value="GATASE"/>
</dbReference>
<dbReference type="CDD" id="cd01741">
    <property type="entry name" value="GATase1_1"/>
    <property type="match status" value="1"/>
</dbReference>
<evidence type="ECO:0000313" key="3">
    <source>
        <dbReference type="Proteomes" id="UP000757435"/>
    </source>
</evidence>
<evidence type="ECO:0000259" key="1">
    <source>
        <dbReference type="Pfam" id="PF00117"/>
    </source>
</evidence>
<evidence type="ECO:0000313" key="2">
    <source>
        <dbReference type="EMBL" id="MBW4658725.1"/>
    </source>
</evidence>
<reference evidence="2" key="1">
    <citation type="submission" date="2021-05" db="EMBL/GenBank/DDBJ databases">
        <authorList>
            <person name="Pietrasiak N."/>
            <person name="Ward R."/>
            <person name="Stajich J.E."/>
            <person name="Kurbessoian T."/>
        </authorList>
    </citation>
    <scope>NUCLEOTIDE SEQUENCE</scope>
    <source>
        <strain evidence="2">UHER 2000/2452</strain>
    </source>
</reference>
<dbReference type="Proteomes" id="UP000757435">
    <property type="component" value="Unassembled WGS sequence"/>
</dbReference>
<dbReference type="InterPro" id="IPR044992">
    <property type="entry name" value="ChyE-like"/>
</dbReference>
<dbReference type="InterPro" id="IPR029062">
    <property type="entry name" value="Class_I_gatase-like"/>
</dbReference>
<sequence>MGQVLQENGYALDIRCPAIGADLPKTMEDHAGVVVFGGPMSANDDDLPFIRAELEWIPIALDSGKPYLGICLGAQLLARVLGAKVAPHPHDLREIGYVPIQPISIAHNPLSELTEVYQWHKEGFELPSGATLLATGKTFPHQAFQYGAAYGTQFHPEITRAMIDRWIAKVPEQLSLPGAQPYEAHVAGNDRHAAKIEQWLRRFLLQKWLKLEQVAA</sequence>
<dbReference type="Gene3D" id="3.40.50.880">
    <property type="match status" value="1"/>
</dbReference>